<organism evidence="2 3">
    <name type="scientific">Meganyctiphanes norvegica</name>
    <name type="common">Northern krill</name>
    <name type="synonym">Thysanopoda norvegica</name>
    <dbReference type="NCBI Taxonomy" id="48144"/>
    <lineage>
        <taxon>Eukaryota</taxon>
        <taxon>Metazoa</taxon>
        <taxon>Ecdysozoa</taxon>
        <taxon>Arthropoda</taxon>
        <taxon>Crustacea</taxon>
        <taxon>Multicrustacea</taxon>
        <taxon>Malacostraca</taxon>
        <taxon>Eumalacostraca</taxon>
        <taxon>Eucarida</taxon>
        <taxon>Euphausiacea</taxon>
        <taxon>Euphausiidae</taxon>
        <taxon>Meganyctiphanes</taxon>
    </lineage>
</organism>
<dbReference type="EMBL" id="CAXKWB010010973">
    <property type="protein sequence ID" value="CAL4099739.1"/>
    <property type="molecule type" value="Genomic_DNA"/>
</dbReference>
<name>A0AAV2QSH7_MEGNR</name>
<dbReference type="AlphaFoldDB" id="A0AAV2QSH7"/>
<feature type="non-terminal residue" evidence="2">
    <location>
        <position position="1"/>
    </location>
</feature>
<reference evidence="2 3" key="1">
    <citation type="submission" date="2024-05" db="EMBL/GenBank/DDBJ databases">
        <authorList>
            <person name="Wallberg A."/>
        </authorList>
    </citation>
    <scope>NUCLEOTIDE SEQUENCE [LARGE SCALE GENOMIC DNA]</scope>
</reference>
<dbReference type="Proteomes" id="UP001497623">
    <property type="component" value="Unassembled WGS sequence"/>
</dbReference>
<evidence type="ECO:0000256" key="1">
    <source>
        <dbReference type="SAM" id="MobiDB-lite"/>
    </source>
</evidence>
<feature type="compositionally biased region" description="Low complexity" evidence="1">
    <location>
        <begin position="13"/>
        <end position="28"/>
    </location>
</feature>
<feature type="region of interest" description="Disordered" evidence="1">
    <location>
        <begin position="9"/>
        <end position="28"/>
    </location>
</feature>
<accession>A0AAV2QSH7</accession>
<sequence>VLLGSVLARDRQTLSTRPPTSTASTSNNALPLIATTEIPRFCNVPLPISAQSSVMTSSYESALHGSSIIAGEMSKMVGMKSDNSRSSARVQQEVASAAISASRSAASSSLQ</sequence>
<comment type="caution">
    <text evidence="2">The sequence shown here is derived from an EMBL/GenBank/DDBJ whole genome shotgun (WGS) entry which is preliminary data.</text>
</comment>
<evidence type="ECO:0000313" key="2">
    <source>
        <dbReference type="EMBL" id="CAL4099739.1"/>
    </source>
</evidence>
<keyword evidence="3" id="KW-1185">Reference proteome</keyword>
<protein>
    <submittedName>
        <fullName evidence="2">Uncharacterized protein</fullName>
    </submittedName>
</protein>
<proteinExistence type="predicted"/>
<gene>
    <name evidence="2" type="ORF">MNOR_LOCUS16584</name>
</gene>
<evidence type="ECO:0000313" key="3">
    <source>
        <dbReference type="Proteomes" id="UP001497623"/>
    </source>
</evidence>